<feature type="transmembrane region" description="Helical" evidence="7">
    <location>
        <begin position="134"/>
        <end position="157"/>
    </location>
</feature>
<evidence type="ECO:0000256" key="7">
    <source>
        <dbReference type="SAM" id="Phobius"/>
    </source>
</evidence>
<dbReference type="AlphaFoldDB" id="A0A6J4K9M3"/>
<dbReference type="Pfam" id="PF08269">
    <property type="entry name" value="dCache_2"/>
    <property type="match status" value="1"/>
</dbReference>
<reference evidence="9" key="1">
    <citation type="submission" date="2020-02" db="EMBL/GenBank/DDBJ databases">
        <authorList>
            <person name="Meier V. D."/>
        </authorList>
    </citation>
    <scope>NUCLEOTIDE SEQUENCE</scope>
    <source>
        <strain evidence="9">AVDCRST_MAG56</strain>
    </source>
</reference>
<evidence type="ECO:0000256" key="4">
    <source>
        <dbReference type="ARBA" id="ARBA00022989"/>
    </source>
</evidence>
<comment type="subcellular location">
    <subcellularLocation>
        <location evidence="1">Cell membrane</location>
        <topology evidence="1">Multi-pass membrane protein</topology>
    </subcellularLocation>
</comment>
<evidence type="ECO:0000256" key="2">
    <source>
        <dbReference type="ARBA" id="ARBA00022475"/>
    </source>
</evidence>
<dbReference type="SUPFAM" id="SSF55781">
    <property type="entry name" value="GAF domain-like"/>
    <property type="match status" value="1"/>
</dbReference>
<evidence type="ECO:0000256" key="3">
    <source>
        <dbReference type="ARBA" id="ARBA00022692"/>
    </source>
</evidence>
<dbReference type="Gene3D" id="3.30.450.20">
    <property type="entry name" value="PAS domain"/>
    <property type="match status" value="1"/>
</dbReference>
<dbReference type="GO" id="GO:0005886">
    <property type="term" value="C:plasma membrane"/>
    <property type="evidence" value="ECO:0007669"/>
    <property type="project" value="UniProtKB-SubCell"/>
</dbReference>
<organism evidence="9">
    <name type="scientific">uncultured Cytophagales bacterium</name>
    <dbReference type="NCBI Taxonomy" id="158755"/>
    <lineage>
        <taxon>Bacteria</taxon>
        <taxon>Pseudomonadati</taxon>
        <taxon>Bacteroidota</taxon>
        <taxon>Sphingobacteriia</taxon>
        <taxon>Sphingobacteriales</taxon>
        <taxon>environmental samples</taxon>
    </lineage>
</organism>
<dbReference type="InterPro" id="IPR003660">
    <property type="entry name" value="HAMP_dom"/>
</dbReference>
<feature type="compositionally biased region" description="Basic and acidic residues" evidence="6">
    <location>
        <begin position="650"/>
        <end position="659"/>
    </location>
</feature>
<gene>
    <name evidence="9" type="ORF">AVDCRST_MAG56-5384</name>
</gene>
<proteinExistence type="predicted"/>
<keyword evidence="3 7" id="KW-0812">Transmembrane</keyword>
<sequence>MREAGKHFLVTQKTPRRAAAFVRPAGPPVPAGRPLCAQTLRLYKMTLLCATGRRRGRNCLLCPPQPARPGALNGPAGPGPGSPGREKRFALRPPAGRQRVAGDAGCPTSIKFTPLAKGHFFTFPLLNMRLKAQITLLIAGALLTPVLLISAVAMYSIHRKATADIGHYRQEELASLKVYLKHLVDIAYGTVAHEHGQAQRAAAPAPADSTAAPADPMAACLKQLSAIRFDRGEGYFWVTDTGLPYPRMVMHAEKPGLAGKVLNDVKFNVAKETGANIYQARVQLCQADGEGFTEYVMKKPGTDEVISKLSYSRLYAPLGWVISTGIYTDQIERAVARKEAALAGQLRTIAAFIGLASLAILAGGLLLGLRFSNALVAALTQVNDRLRELAAGKPTSHIAGWRKDEIGEMTGSLNTLVTGLDTYSDFARQIGQGNLNHAFVPLSPEDNLGNELLHMRENLRKAAAEKSVRDWTTEGLALFGDLLRKHNTDAPQLCREVIRGFVKYLDVNQGALFLPREDDGTGGLERAATYAYNRTKYITGRVAYGQGLVGQCALEKETIYLAEVPAGYVHITSGLGEAPPRTILVVPLLHGGTLYGVLEMASFNAFAPHQVAFVEKVAESIAGALANIAVNDQTRSLLEQSQQLAASMKAQEEELRQNGEELQATQEEMRRRQEELERENEILRAKLQVAD</sequence>
<feature type="region of interest" description="Disordered" evidence="6">
    <location>
        <begin position="648"/>
        <end position="677"/>
    </location>
</feature>
<feature type="compositionally biased region" description="Basic and acidic residues" evidence="6">
    <location>
        <begin position="667"/>
        <end position="677"/>
    </location>
</feature>
<evidence type="ECO:0000256" key="1">
    <source>
        <dbReference type="ARBA" id="ARBA00004651"/>
    </source>
</evidence>
<dbReference type="Pfam" id="PF13185">
    <property type="entry name" value="GAF_2"/>
    <property type="match status" value="1"/>
</dbReference>
<keyword evidence="5 7" id="KW-0472">Membrane</keyword>
<evidence type="ECO:0000313" key="9">
    <source>
        <dbReference type="EMBL" id="CAA9299345.1"/>
    </source>
</evidence>
<feature type="transmembrane region" description="Helical" evidence="7">
    <location>
        <begin position="349"/>
        <end position="369"/>
    </location>
</feature>
<dbReference type="EMBL" id="CADCTQ010000438">
    <property type="protein sequence ID" value="CAA9299345.1"/>
    <property type="molecule type" value="Genomic_DNA"/>
</dbReference>
<feature type="domain" description="HAMP" evidence="8">
    <location>
        <begin position="373"/>
        <end position="425"/>
    </location>
</feature>
<name>A0A6J4K9M3_9SPHI</name>
<dbReference type="PROSITE" id="PS50885">
    <property type="entry name" value="HAMP"/>
    <property type="match status" value="1"/>
</dbReference>
<accession>A0A6J4K9M3</accession>
<dbReference type="Gene3D" id="6.10.340.10">
    <property type="match status" value="1"/>
</dbReference>
<evidence type="ECO:0000256" key="5">
    <source>
        <dbReference type="ARBA" id="ARBA00023136"/>
    </source>
</evidence>
<keyword evidence="2" id="KW-1003">Cell membrane</keyword>
<dbReference type="SMART" id="SM00065">
    <property type="entry name" value="GAF"/>
    <property type="match status" value="1"/>
</dbReference>
<protein>
    <recommendedName>
        <fullName evidence="8">HAMP domain-containing protein</fullName>
    </recommendedName>
</protein>
<dbReference type="Gene3D" id="3.30.450.40">
    <property type="match status" value="1"/>
</dbReference>
<evidence type="ECO:0000256" key="6">
    <source>
        <dbReference type="SAM" id="MobiDB-lite"/>
    </source>
</evidence>
<dbReference type="SMART" id="SM00304">
    <property type="entry name" value="HAMP"/>
    <property type="match status" value="1"/>
</dbReference>
<feature type="region of interest" description="Disordered" evidence="6">
    <location>
        <begin position="70"/>
        <end position="89"/>
    </location>
</feature>
<keyword evidence="4 7" id="KW-1133">Transmembrane helix</keyword>
<dbReference type="SMART" id="SM01049">
    <property type="entry name" value="Cache_2"/>
    <property type="match status" value="1"/>
</dbReference>
<evidence type="ECO:0000259" key="8">
    <source>
        <dbReference type="PROSITE" id="PS50885"/>
    </source>
</evidence>
<dbReference type="InterPro" id="IPR029016">
    <property type="entry name" value="GAF-like_dom_sf"/>
</dbReference>
<dbReference type="InterPro" id="IPR033480">
    <property type="entry name" value="sCache_2"/>
</dbReference>
<dbReference type="InterPro" id="IPR003018">
    <property type="entry name" value="GAF"/>
</dbReference>
<dbReference type="Pfam" id="PF00672">
    <property type="entry name" value="HAMP"/>
    <property type="match status" value="1"/>
</dbReference>
<dbReference type="InterPro" id="IPR004010">
    <property type="entry name" value="Double_Cache_2"/>
</dbReference>
<dbReference type="GO" id="GO:0007165">
    <property type="term" value="P:signal transduction"/>
    <property type="evidence" value="ECO:0007669"/>
    <property type="project" value="InterPro"/>
</dbReference>